<dbReference type="PANTHER" id="PTHR34047:SF7">
    <property type="entry name" value="RNA-DIRECTED DNA POLYMERASE"/>
    <property type="match status" value="1"/>
</dbReference>
<dbReference type="Pfam" id="PF00078">
    <property type="entry name" value="RVT_1"/>
    <property type="match status" value="1"/>
</dbReference>
<evidence type="ECO:0000256" key="8">
    <source>
        <dbReference type="ARBA" id="ARBA00034120"/>
    </source>
</evidence>
<dbReference type="OrthoDB" id="7055795at2"/>
<keyword evidence="13" id="KW-1185">Reference proteome</keyword>
<evidence type="ECO:0000256" key="2">
    <source>
        <dbReference type="ARBA" id="ARBA00022679"/>
    </source>
</evidence>
<dbReference type="CDD" id="cd03487">
    <property type="entry name" value="RT_Bac_retron_II"/>
    <property type="match status" value="1"/>
</dbReference>
<feature type="domain" description="Reverse transcriptase" evidence="11">
    <location>
        <begin position="164"/>
        <end position="396"/>
    </location>
</feature>
<sequence length="587" mass="66342">MSEEKKLTRQEIYQRIRETSKDEYILSEMVRLGFWPDNSEKPTLSEAFIKKRTELQAALRELGQQQMLYSDPEKALKEMHKQRKQAALAKREETRRKRNEERFQRAQHWREVQAHQITYLGEGVSGGLEDATADEARLRSQNLPIINAAEELATAMGVTLNELRFLAYSKEVSKLSHYQQFAIAKKTGGVREISAPMPRMKRAQYWVLDNILAPLTLHEAAHGFVVERSIVSNAQPHVGKDVVINLDLKDFFPTVSYARIKGAFRHLGYSEQIATILGLLCSQPKTQEVEMDGQKWFVSEGERFLPQGAPTSPAISNVICRKLDRRLQSMAAKLGFTYTRYADDVTFSADGKSDDDVKRLLWRCRSIIKDEGFVVHPDKTRIMRKHRRQEVTGVVVNDKASVERKQLKRFRALLFQIDRDGPAGKSWGRGELFAAIDGFANYVAMVNPVKGVPLQQKVAQLKLKYGVKVKPSRVLALNKKRMRLKAAKGEAPREDWWQAQASAAPELEKTAEQVKEERKAEKAEQQTQAVPAASSADPAPVRTSTPVQSQQQAQPSAPAPEGESHAKTGWIMLAIGILIYLAMKMLG</sequence>
<dbReference type="PRINTS" id="PR00866">
    <property type="entry name" value="RNADNAPOLMS"/>
</dbReference>
<name>Q2SF97_HAHCH</name>
<feature type="compositionally biased region" description="Low complexity" evidence="10">
    <location>
        <begin position="525"/>
        <end position="541"/>
    </location>
</feature>
<organism evidence="12 13">
    <name type="scientific">Hahella chejuensis (strain KCTC 2396)</name>
    <dbReference type="NCBI Taxonomy" id="349521"/>
    <lineage>
        <taxon>Bacteria</taxon>
        <taxon>Pseudomonadati</taxon>
        <taxon>Pseudomonadota</taxon>
        <taxon>Gammaproteobacteria</taxon>
        <taxon>Oceanospirillales</taxon>
        <taxon>Hahellaceae</taxon>
        <taxon>Hahella</taxon>
    </lineage>
</organism>
<dbReference type="InterPro" id="IPR000123">
    <property type="entry name" value="Reverse_transcriptase_msDNA"/>
</dbReference>
<reference evidence="12 13" key="1">
    <citation type="journal article" date="2005" name="Nucleic Acids Res.">
        <title>Genomic blueprint of Hahella chejuensis, a marine microbe producing an algicidal agent.</title>
        <authorList>
            <person name="Jeong H."/>
            <person name="Yim J.H."/>
            <person name="Lee C."/>
            <person name="Choi S.-H."/>
            <person name="Park Y.K."/>
            <person name="Yoon S.H."/>
            <person name="Hur C.-G."/>
            <person name="Kang H.-Y."/>
            <person name="Kim D."/>
            <person name="Lee H.H."/>
            <person name="Park K.H."/>
            <person name="Park S.-H."/>
            <person name="Park H.-S."/>
            <person name="Lee H.K."/>
            <person name="Oh T.K."/>
            <person name="Kim J.F."/>
        </authorList>
    </citation>
    <scope>NUCLEOTIDE SEQUENCE [LARGE SCALE GENOMIC DNA]</scope>
    <source>
        <strain evidence="12 13">KCTC 2396</strain>
    </source>
</reference>
<comment type="similarity">
    <text evidence="8">Belongs to the bacterial reverse transcriptase family.</text>
</comment>
<dbReference type="InterPro" id="IPR043502">
    <property type="entry name" value="DNA/RNA_pol_sf"/>
</dbReference>
<keyword evidence="3" id="KW-0548">Nucleotidyltransferase</keyword>
<keyword evidence="4" id="KW-0479">Metal-binding</keyword>
<dbReference type="EMBL" id="CP000155">
    <property type="protein sequence ID" value="ABC30677.1"/>
    <property type="molecule type" value="Genomic_DNA"/>
</dbReference>
<feature type="compositionally biased region" description="Low complexity" evidence="10">
    <location>
        <begin position="548"/>
        <end position="560"/>
    </location>
</feature>
<accession>Q2SF97</accession>
<keyword evidence="7" id="KW-0051">Antiviral defense</keyword>
<dbReference type="InterPro" id="IPR051083">
    <property type="entry name" value="GrpII_Intron_Splice-Mob/Def"/>
</dbReference>
<comment type="catalytic activity">
    <reaction evidence="9">
        <text>DNA(n) + a 2'-deoxyribonucleoside 5'-triphosphate = DNA(n+1) + diphosphate</text>
        <dbReference type="Rhea" id="RHEA:22508"/>
        <dbReference type="Rhea" id="RHEA-COMP:17339"/>
        <dbReference type="Rhea" id="RHEA-COMP:17340"/>
        <dbReference type="ChEBI" id="CHEBI:33019"/>
        <dbReference type="ChEBI" id="CHEBI:61560"/>
        <dbReference type="ChEBI" id="CHEBI:173112"/>
        <dbReference type="EC" id="2.7.7.49"/>
    </reaction>
</comment>
<dbReference type="AlphaFoldDB" id="Q2SF97"/>
<dbReference type="GO" id="GO:0003723">
    <property type="term" value="F:RNA binding"/>
    <property type="evidence" value="ECO:0007669"/>
    <property type="project" value="InterPro"/>
</dbReference>
<dbReference type="GO" id="GO:0051607">
    <property type="term" value="P:defense response to virus"/>
    <property type="evidence" value="ECO:0007669"/>
    <property type="project" value="UniProtKB-KW"/>
</dbReference>
<protein>
    <recommendedName>
        <fullName evidence="1">RNA-directed DNA polymerase</fullName>
        <ecNumber evidence="1">2.7.7.49</ecNumber>
    </recommendedName>
</protein>
<dbReference type="Proteomes" id="UP000000238">
    <property type="component" value="Chromosome"/>
</dbReference>
<keyword evidence="6 12" id="KW-0695">RNA-directed DNA polymerase</keyword>
<keyword evidence="2" id="KW-0808">Transferase</keyword>
<dbReference type="InterPro" id="IPR000477">
    <property type="entry name" value="RT_dom"/>
</dbReference>
<evidence type="ECO:0000256" key="5">
    <source>
        <dbReference type="ARBA" id="ARBA00022842"/>
    </source>
</evidence>
<dbReference type="GO" id="GO:0046872">
    <property type="term" value="F:metal ion binding"/>
    <property type="evidence" value="ECO:0007669"/>
    <property type="project" value="UniProtKB-KW"/>
</dbReference>
<dbReference type="HOGENOM" id="CLU_028398_4_0_6"/>
<evidence type="ECO:0000313" key="13">
    <source>
        <dbReference type="Proteomes" id="UP000000238"/>
    </source>
</evidence>
<evidence type="ECO:0000259" key="11">
    <source>
        <dbReference type="PROSITE" id="PS50878"/>
    </source>
</evidence>
<dbReference type="PANTHER" id="PTHR34047">
    <property type="entry name" value="NUCLEAR INTRON MATURASE 1, MITOCHONDRIAL-RELATED"/>
    <property type="match status" value="1"/>
</dbReference>
<evidence type="ECO:0000256" key="9">
    <source>
        <dbReference type="ARBA" id="ARBA00048173"/>
    </source>
</evidence>
<evidence type="ECO:0000256" key="6">
    <source>
        <dbReference type="ARBA" id="ARBA00022918"/>
    </source>
</evidence>
<evidence type="ECO:0000256" key="4">
    <source>
        <dbReference type="ARBA" id="ARBA00022723"/>
    </source>
</evidence>
<dbReference type="KEGG" id="hch:HCH_03958"/>
<evidence type="ECO:0000256" key="7">
    <source>
        <dbReference type="ARBA" id="ARBA00023118"/>
    </source>
</evidence>
<evidence type="ECO:0000256" key="10">
    <source>
        <dbReference type="SAM" id="MobiDB-lite"/>
    </source>
</evidence>
<evidence type="ECO:0000256" key="1">
    <source>
        <dbReference type="ARBA" id="ARBA00012493"/>
    </source>
</evidence>
<feature type="compositionally biased region" description="Basic and acidic residues" evidence="10">
    <location>
        <begin position="506"/>
        <end position="524"/>
    </location>
</feature>
<dbReference type="GO" id="GO:0003964">
    <property type="term" value="F:RNA-directed DNA polymerase activity"/>
    <property type="evidence" value="ECO:0007669"/>
    <property type="project" value="UniProtKB-KW"/>
</dbReference>
<dbReference type="PROSITE" id="PS50878">
    <property type="entry name" value="RT_POL"/>
    <property type="match status" value="1"/>
</dbReference>
<dbReference type="EC" id="2.7.7.49" evidence="1"/>
<dbReference type="STRING" id="349521.HCH_03958"/>
<gene>
    <name evidence="12" type="ordered locus">HCH_03958</name>
</gene>
<evidence type="ECO:0000313" key="12">
    <source>
        <dbReference type="EMBL" id="ABC30677.1"/>
    </source>
</evidence>
<evidence type="ECO:0000256" key="3">
    <source>
        <dbReference type="ARBA" id="ARBA00022695"/>
    </source>
</evidence>
<keyword evidence="5" id="KW-0460">Magnesium</keyword>
<feature type="region of interest" description="Disordered" evidence="10">
    <location>
        <begin position="502"/>
        <end position="565"/>
    </location>
</feature>
<dbReference type="eggNOG" id="COG3344">
    <property type="taxonomic scope" value="Bacteria"/>
</dbReference>
<dbReference type="RefSeq" id="WP_011397744.1">
    <property type="nucleotide sequence ID" value="NC_007645.1"/>
</dbReference>
<proteinExistence type="inferred from homology"/>
<dbReference type="SUPFAM" id="SSF56672">
    <property type="entry name" value="DNA/RNA polymerases"/>
    <property type="match status" value="1"/>
</dbReference>